<dbReference type="GO" id="GO:0016503">
    <property type="term" value="F:pheromone receptor activity"/>
    <property type="evidence" value="ECO:0007669"/>
    <property type="project" value="InterPro"/>
</dbReference>
<evidence type="ECO:0000256" key="10">
    <source>
        <dbReference type="ARBA" id="ARBA00023170"/>
    </source>
</evidence>
<dbReference type="GO" id="GO:0005886">
    <property type="term" value="C:plasma membrane"/>
    <property type="evidence" value="ECO:0007669"/>
    <property type="project" value="UniProtKB-SubCell"/>
</dbReference>
<feature type="transmembrane region" description="Helical" evidence="13">
    <location>
        <begin position="241"/>
        <end position="266"/>
    </location>
</feature>
<dbReference type="Pfam" id="PF03402">
    <property type="entry name" value="V1R"/>
    <property type="match status" value="1"/>
</dbReference>
<evidence type="ECO:0000259" key="14">
    <source>
        <dbReference type="PROSITE" id="PS50262"/>
    </source>
</evidence>
<dbReference type="AlphaFoldDB" id="A0A6P5Q5I3"/>
<dbReference type="GO" id="GO:0007606">
    <property type="term" value="P:sensory perception of chemical stimulus"/>
    <property type="evidence" value="ECO:0007669"/>
    <property type="project" value="UniProtKB-ARBA"/>
</dbReference>
<evidence type="ECO:0000313" key="15">
    <source>
        <dbReference type="Proteomes" id="UP000515126"/>
    </source>
</evidence>
<name>A0A6P5Q5I3_MUSCR</name>
<reference evidence="16" key="1">
    <citation type="submission" date="2025-08" db="UniProtKB">
        <authorList>
            <consortium name="RefSeq"/>
        </authorList>
    </citation>
    <scope>IDENTIFICATION</scope>
</reference>
<evidence type="ECO:0000256" key="9">
    <source>
        <dbReference type="ARBA" id="ARBA00023136"/>
    </source>
</evidence>
<keyword evidence="7 13" id="KW-1133">Transmembrane helix</keyword>
<dbReference type="KEGG" id="mcal:110299447"/>
<gene>
    <name evidence="16" type="primary">LOC110299447</name>
</gene>
<keyword evidence="8 13" id="KW-0297">G-protein coupled receptor</keyword>
<keyword evidence="6 13" id="KW-0812">Transmembrane</keyword>
<dbReference type="InterPro" id="IPR017452">
    <property type="entry name" value="GPCR_Rhodpsn_7TM"/>
</dbReference>
<dbReference type="PROSITE" id="PS50262">
    <property type="entry name" value="G_PROTEIN_RECEP_F1_2"/>
    <property type="match status" value="1"/>
</dbReference>
<dbReference type="FunFam" id="1.20.1070.10:FF:000033">
    <property type="entry name" value="Vomeronasal type-1 receptor"/>
    <property type="match status" value="1"/>
</dbReference>
<evidence type="ECO:0000256" key="13">
    <source>
        <dbReference type="RuleBase" id="RU364061"/>
    </source>
</evidence>
<keyword evidence="15" id="KW-1185">Reference proteome</keyword>
<feature type="transmembrane region" description="Helical" evidence="13">
    <location>
        <begin position="278"/>
        <end position="298"/>
    </location>
</feature>
<evidence type="ECO:0000256" key="12">
    <source>
        <dbReference type="ARBA" id="ARBA00023224"/>
    </source>
</evidence>
<dbReference type="Proteomes" id="UP000515126">
    <property type="component" value="Chromosome 7"/>
</dbReference>
<comment type="function">
    <text evidence="1">Putative pheromone receptor.</text>
</comment>
<comment type="similarity">
    <text evidence="3 13">Belongs to the G-protein coupled receptor 1 family.</text>
</comment>
<organism evidence="15 16">
    <name type="scientific">Mus caroli</name>
    <name type="common">Ryukyu mouse</name>
    <name type="synonym">Ricefield mouse</name>
    <dbReference type="NCBI Taxonomy" id="10089"/>
    <lineage>
        <taxon>Eukaryota</taxon>
        <taxon>Metazoa</taxon>
        <taxon>Chordata</taxon>
        <taxon>Craniata</taxon>
        <taxon>Vertebrata</taxon>
        <taxon>Euteleostomi</taxon>
        <taxon>Mammalia</taxon>
        <taxon>Eutheria</taxon>
        <taxon>Euarchontoglires</taxon>
        <taxon>Glires</taxon>
        <taxon>Rodentia</taxon>
        <taxon>Myomorpha</taxon>
        <taxon>Muroidea</taxon>
        <taxon>Muridae</taxon>
        <taxon>Murinae</taxon>
        <taxon>Mus</taxon>
        <taxon>Mus</taxon>
    </lineage>
</organism>
<dbReference type="SUPFAM" id="SSF81321">
    <property type="entry name" value="Family A G protein-coupled receptor-like"/>
    <property type="match status" value="1"/>
</dbReference>
<feature type="transmembrane region" description="Helical" evidence="13">
    <location>
        <begin position="195"/>
        <end position="213"/>
    </location>
</feature>
<keyword evidence="5 13" id="KW-0589">Pheromone response</keyword>
<proteinExistence type="inferred from homology"/>
<dbReference type="Gene3D" id="1.20.1070.10">
    <property type="entry name" value="Rhodopsin 7-helix transmembrane proteins"/>
    <property type="match status" value="1"/>
</dbReference>
<dbReference type="InterPro" id="IPR004072">
    <property type="entry name" value="Vmron_rcpt_1"/>
</dbReference>
<keyword evidence="9 13" id="KW-0472">Membrane</keyword>
<feature type="transmembrane region" description="Helical" evidence="13">
    <location>
        <begin position="50"/>
        <end position="75"/>
    </location>
</feature>
<evidence type="ECO:0000256" key="11">
    <source>
        <dbReference type="ARBA" id="ARBA00023180"/>
    </source>
</evidence>
<evidence type="ECO:0000256" key="2">
    <source>
        <dbReference type="ARBA" id="ARBA00004651"/>
    </source>
</evidence>
<evidence type="ECO:0000256" key="6">
    <source>
        <dbReference type="ARBA" id="ARBA00022692"/>
    </source>
</evidence>
<sequence>MMKHRIDFWNLTTRIILLSQTTVGILVNFSLMFYYLVLYYRKCRLKPTDFILLHLLAANSLFIISSGVPHIIALWGLKQFLNGIVCELLFYIQGFGRSVSIWTTCLLSVFQAMTISPRKSCWKDHKVKALTHSGCSISLMWVLHMLIHFIIFVYPFIKKDSKNVTKLQDFGYCSIVKKQNITEFLYAALVMFPEFFFSVLIAWSSGSMVVILLKHKQRVQHIHRTHVSRRNSPESRATENILALVSTFLAFYTLSSILRGCIALLYNYNWWLMNINHVTSLCFPSFGPCVFMRSYSLMSRFNLVHLRKTNLSPNLVINM</sequence>
<comment type="subcellular location">
    <subcellularLocation>
        <location evidence="2 13">Cell membrane</location>
        <topology evidence="2 13">Multi-pass membrane protein</topology>
    </subcellularLocation>
</comment>
<dbReference type="PRINTS" id="PR01534">
    <property type="entry name" value="VOMERONASL1R"/>
</dbReference>
<keyword evidence="12 13" id="KW-0807">Transducer</keyword>
<accession>A0A6P5Q5I3</accession>
<evidence type="ECO:0000256" key="3">
    <source>
        <dbReference type="ARBA" id="ARBA00010663"/>
    </source>
</evidence>
<protein>
    <recommendedName>
        <fullName evidence="13">Vomeronasal type-1 receptor</fullName>
    </recommendedName>
</protein>
<keyword evidence="11" id="KW-0325">Glycoprotein</keyword>
<evidence type="ECO:0000256" key="4">
    <source>
        <dbReference type="ARBA" id="ARBA00022475"/>
    </source>
</evidence>
<dbReference type="GeneID" id="110299447"/>
<feature type="transmembrane region" description="Helical" evidence="13">
    <location>
        <begin position="137"/>
        <end position="157"/>
    </location>
</feature>
<evidence type="ECO:0000313" key="16">
    <source>
        <dbReference type="RefSeq" id="XP_021024795.1"/>
    </source>
</evidence>
<evidence type="ECO:0000256" key="1">
    <source>
        <dbReference type="ARBA" id="ARBA00003878"/>
    </source>
</evidence>
<feature type="transmembrane region" description="Helical" evidence="13">
    <location>
        <begin position="15"/>
        <end position="38"/>
    </location>
</feature>
<evidence type="ECO:0000256" key="7">
    <source>
        <dbReference type="ARBA" id="ARBA00022989"/>
    </source>
</evidence>
<keyword evidence="10 13" id="KW-0675">Receptor</keyword>
<dbReference type="GO" id="GO:0019236">
    <property type="term" value="P:response to pheromone"/>
    <property type="evidence" value="ECO:0007669"/>
    <property type="project" value="UniProtKB-KW"/>
</dbReference>
<dbReference type="RefSeq" id="XP_021024795.1">
    <property type="nucleotide sequence ID" value="XM_021169136.1"/>
</dbReference>
<evidence type="ECO:0000256" key="5">
    <source>
        <dbReference type="ARBA" id="ARBA00022507"/>
    </source>
</evidence>
<keyword evidence="4 13" id="KW-1003">Cell membrane</keyword>
<evidence type="ECO:0000256" key="8">
    <source>
        <dbReference type="ARBA" id="ARBA00023040"/>
    </source>
</evidence>
<feature type="domain" description="G-protein coupled receptors family 1 profile" evidence="14">
    <location>
        <begin position="29"/>
        <end position="291"/>
    </location>
</feature>
<dbReference type="PANTHER" id="PTHR24062">
    <property type="entry name" value="VOMERONASAL TYPE-1 RECEPTOR"/>
    <property type="match status" value="1"/>
</dbReference>